<evidence type="ECO:0000313" key="1">
    <source>
        <dbReference type="EMBL" id="AOT72191.1"/>
    </source>
</evidence>
<proteinExistence type="predicted"/>
<dbReference type="InterPro" id="IPR050155">
    <property type="entry name" value="HAD-like_hydrolase_sf"/>
</dbReference>
<dbReference type="KEGG" id="gfe:Gferi_23190"/>
<organism evidence="1 2">
    <name type="scientific">Geosporobacter ferrireducens</name>
    <dbReference type="NCBI Taxonomy" id="1424294"/>
    <lineage>
        <taxon>Bacteria</taxon>
        <taxon>Bacillati</taxon>
        <taxon>Bacillota</taxon>
        <taxon>Clostridia</taxon>
        <taxon>Peptostreptococcales</taxon>
        <taxon>Thermotaleaceae</taxon>
        <taxon>Geosporobacter</taxon>
    </lineage>
</organism>
<dbReference type="GO" id="GO:0006281">
    <property type="term" value="P:DNA repair"/>
    <property type="evidence" value="ECO:0007669"/>
    <property type="project" value="TreeGrafter"/>
</dbReference>
<sequence length="230" mass="26389">MRNILLVWDIDGTLIHSKGCGRRAMEQTFYKLFGIKNAFQQIQMSGRLDAWIVRDALIMHNIQEKNLAVFFDAYCELLQLEMKDAEASVPIQGIQELLQYIKDLSNIYHALGTGNIERGARIKLAPQDLNRYFPVGGYGDAALERWQIIEQAVKRSNEHYKVIFQPEDIYVIGDTPLDIGCGKTLGVKTIAVATGSHGLEELRKHEPDHLFANLENYHEFFRIFTDKEYL</sequence>
<protein>
    <recommendedName>
        <fullName evidence="3">Haloacid dehalogenase</fullName>
    </recommendedName>
</protein>
<dbReference type="SUPFAM" id="SSF56784">
    <property type="entry name" value="HAD-like"/>
    <property type="match status" value="1"/>
</dbReference>
<reference evidence="1 2" key="1">
    <citation type="submission" date="2016-09" db="EMBL/GenBank/DDBJ databases">
        <title>Genomic analysis reveals versatility of anaerobic energy metabolism of Geosporobacter ferrireducens IRF9 of phylum Firmicutes.</title>
        <authorList>
            <person name="Kim S.-J."/>
        </authorList>
    </citation>
    <scope>NUCLEOTIDE SEQUENCE [LARGE SCALE GENOMIC DNA]</scope>
    <source>
        <strain evidence="1 2">IRF9</strain>
    </source>
</reference>
<dbReference type="PANTHER" id="PTHR43434:SF1">
    <property type="entry name" value="PHOSPHOGLYCOLATE PHOSPHATASE"/>
    <property type="match status" value="1"/>
</dbReference>
<keyword evidence="2" id="KW-1185">Reference proteome</keyword>
<dbReference type="Proteomes" id="UP000095743">
    <property type="component" value="Chromosome"/>
</dbReference>
<dbReference type="AlphaFoldDB" id="A0A1D8GMM2"/>
<dbReference type="Pfam" id="PF13419">
    <property type="entry name" value="HAD_2"/>
    <property type="match status" value="1"/>
</dbReference>
<dbReference type="STRING" id="1424294.Gferi_23190"/>
<dbReference type="PANTHER" id="PTHR43434">
    <property type="entry name" value="PHOSPHOGLYCOLATE PHOSPHATASE"/>
    <property type="match status" value="1"/>
</dbReference>
<dbReference type="InterPro" id="IPR041492">
    <property type="entry name" value="HAD_2"/>
</dbReference>
<dbReference type="Gene3D" id="1.10.150.240">
    <property type="entry name" value="Putative phosphatase, domain 2"/>
    <property type="match status" value="1"/>
</dbReference>
<dbReference type="InterPro" id="IPR023198">
    <property type="entry name" value="PGP-like_dom2"/>
</dbReference>
<dbReference type="EMBL" id="CP017269">
    <property type="protein sequence ID" value="AOT72191.1"/>
    <property type="molecule type" value="Genomic_DNA"/>
</dbReference>
<name>A0A1D8GMM2_9FIRM</name>
<dbReference type="InterPro" id="IPR036412">
    <property type="entry name" value="HAD-like_sf"/>
</dbReference>
<dbReference type="InterPro" id="IPR023214">
    <property type="entry name" value="HAD_sf"/>
</dbReference>
<evidence type="ECO:0000313" key="2">
    <source>
        <dbReference type="Proteomes" id="UP000095743"/>
    </source>
</evidence>
<dbReference type="SFLD" id="SFLDS00003">
    <property type="entry name" value="Haloacid_Dehalogenase"/>
    <property type="match status" value="1"/>
</dbReference>
<dbReference type="RefSeq" id="WP_069980506.1">
    <property type="nucleotide sequence ID" value="NZ_CP017269.1"/>
</dbReference>
<dbReference type="GO" id="GO:0008967">
    <property type="term" value="F:phosphoglycolate phosphatase activity"/>
    <property type="evidence" value="ECO:0007669"/>
    <property type="project" value="TreeGrafter"/>
</dbReference>
<gene>
    <name evidence="1" type="ORF">Gferi_23190</name>
</gene>
<dbReference type="GO" id="GO:0005829">
    <property type="term" value="C:cytosol"/>
    <property type="evidence" value="ECO:0007669"/>
    <property type="project" value="TreeGrafter"/>
</dbReference>
<dbReference type="SFLD" id="SFLDG01129">
    <property type="entry name" value="C1.5:_HAD__Beta-PGM__Phosphata"/>
    <property type="match status" value="1"/>
</dbReference>
<evidence type="ECO:0008006" key="3">
    <source>
        <dbReference type="Google" id="ProtNLM"/>
    </source>
</evidence>
<dbReference type="Gene3D" id="3.40.50.1000">
    <property type="entry name" value="HAD superfamily/HAD-like"/>
    <property type="match status" value="1"/>
</dbReference>
<accession>A0A1D8GMM2</accession>